<accession>A0A495X1E0</accession>
<proteinExistence type="predicted"/>
<keyword evidence="2" id="KW-1185">Reference proteome</keyword>
<protein>
    <submittedName>
        <fullName evidence="1">Uncharacterized protein</fullName>
    </submittedName>
</protein>
<evidence type="ECO:0000313" key="1">
    <source>
        <dbReference type="EMBL" id="RKT67782.1"/>
    </source>
</evidence>
<dbReference type="AlphaFoldDB" id="A0A495X1E0"/>
<gene>
    <name evidence="1" type="ORF">DFJ66_0958</name>
</gene>
<dbReference type="OrthoDB" id="2621972at2"/>
<dbReference type="Proteomes" id="UP000272729">
    <property type="component" value="Unassembled WGS sequence"/>
</dbReference>
<evidence type="ECO:0000313" key="2">
    <source>
        <dbReference type="Proteomes" id="UP000272729"/>
    </source>
</evidence>
<organism evidence="1 2">
    <name type="scientific">Saccharothrix variisporea</name>
    <dbReference type="NCBI Taxonomy" id="543527"/>
    <lineage>
        <taxon>Bacteria</taxon>
        <taxon>Bacillati</taxon>
        <taxon>Actinomycetota</taxon>
        <taxon>Actinomycetes</taxon>
        <taxon>Pseudonocardiales</taxon>
        <taxon>Pseudonocardiaceae</taxon>
        <taxon>Saccharothrix</taxon>
    </lineage>
</organism>
<comment type="caution">
    <text evidence="1">The sequence shown here is derived from an EMBL/GenBank/DDBJ whole genome shotgun (WGS) entry which is preliminary data.</text>
</comment>
<sequence>MGMYVAVRGWLEFDHSQRPRVEEVLGGSGGWAWPTHPFGWTLYLLYGGDLRESAVGALRAQVDELARLEPADADGDMPAGFFLLSDERQQSTTWIIRDGSVIDAPAPAELHWFAQRE</sequence>
<dbReference type="RefSeq" id="WP_121218312.1">
    <property type="nucleotide sequence ID" value="NZ_JBIUBA010000078.1"/>
</dbReference>
<name>A0A495X1E0_9PSEU</name>
<reference evidence="1 2" key="1">
    <citation type="submission" date="2018-10" db="EMBL/GenBank/DDBJ databases">
        <title>Sequencing the genomes of 1000 actinobacteria strains.</title>
        <authorList>
            <person name="Klenk H.-P."/>
        </authorList>
    </citation>
    <scope>NUCLEOTIDE SEQUENCE [LARGE SCALE GENOMIC DNA]</scope>
    <source>
        <strain evidence="1 2">DSM 43911</strain>
    </source>
</reference>
<dbReference type="EMBL" id="RBXR01000001">
    <property type="protein sequence ID" value="RKT67782.1"/>
    <property type="molecule type" value="Genomic_DNA"/>
</dbReference>